<dbReference type="EMBL" id="MIHC01000071">
    <property type="protein sequence ID" value="ODQ99898.1"/>
    <property type="molecule type" value="Genomic_DNA"/>
</dbReference>
<proteinExistence type="predicted"/>
<name>A0A1E3SCM8_9MYCO</name>
<protein>
    <recommendedName>
        <fullName evidence="5">HTH tetR-type domain-containing protein</fullName>
    </recommendedName>
</protein>
<keyword evidence="3" id="KW-0804">Transcription</keyword>
<dbReference type="STRING" id="243061.AWC25_02625"/>
<dbReference type="OrthoDB" id="2356263at2"/>
<dbReference type="RefSeq" id="WP_061555858.1">
    <property type="nucleotide sequence ID" value="NZ_JACKTB010000094.1"/>
</dbReference>
<gene>
    <name evidence="6" type="ORF">BHQ21_24855</name>
</gene>
<dbReference type="PANTHER" id="PTHR30055">
    <property type="entry name" value="HTH-TYPE TRANSCRIPTIONAL REGULATOR RUTR"/>
    <property type="match status" value="1"/>
</dbReference>
<feature type="domain" description="HTH tetR-type" evidence="5">
    <location>
        <begin position="6"/>
        <end position="67"/>
    </location>
</feature>
<organism evidence="6 7">
    <name type="scientific">Mycobacterium sherrisii</name>
    <dbReference type="NCBI Taxonomy" id="243061"/>
    <lineage>
        <taxon>Bacteria</taxon>
        <taxon>Bacillati</taxon>
        <taxon>Actinomycetota</taxon>
        <taxon>Actinomycetes</taxon>
        <taxon>Mycobacteriales</taxon>
        <taxon>Mycobacteriaceae</taxon>
        <taxon>Mycobacterium</taxon>
        <taxon>Mycobacterium simiae complex</taxon>
    </lineage>
</organism>
<evidence type="ECO:0000256" key="2">
    <source>
        <dbReference type="ARBA" id="ARBA00023125"/>
    </source>
</evidence>
<keyword evidence="2 4" id="KW-0238">DNA-binding</keyword>
<dbReference type="GO" id="GO:0003700">
    <property type="term" value="F:DNA-binding transcription factor activity"/>
    <property type="evidence" value="ECO:0007669"/>
    <property type="project" value="TreeGrafter"/>
</dbReference>
<evidence type="ECO:0000256" key="1">
    <source>
        <dbReference type="ARBA" id="ARBA00023015"/>
    </source>
</evidence>
<dbReference type="PROSITE" id="PS50977">
    <property type="entry name" value="HTH_TETR_2"/>
    <property type="match status" value="1"/>
</dbReference>
<comment type="caution">
    <text evidence="6">The sequence shown here is derived from an EMBL/GenBank/DDBJ whole genome shotgun (WGS) entry which is preliminary data.</text>
</comment>
<keyword evidence="7" id="KW-1185">Reference proteome</keyword>
<dbReference type="Gene3D" id="1.10.357.10">
    <property type="entry name" value="Tetracycline Repressor, domain 2"/>
    <property type="match status" value="1"/>
</dbReference>
<dbReference type="Pfam" id="PF00440">
    <property type="entry name" value="TetR_N"/>
    <property type="match status" value="1"/>
</dbReference>
<dbReference type="PANTHER" id="PTHR30055:SF234">
    <property type="entry name" value="HTH-TYPE TRANSCRIPTIONAL REGULATOR BETI"/>
    <property type="match status" value="1"/>
</dbReference>
<dbReference type="GO" id="GO:0000976">
    <property type="term" value="F:transcription cis-regulatory region binding"/>
    <property type="evidence" value="ECO:0007669"/>
    <property type="project" value="TreeGrafter"/>
</dbReference>
<dbReference type="SUPFAM" id="SSF46689">
    <property type="entry name" value="Homeodomain-like"/>
    <property type="match status" value="1"/>
</dbReference>
<evidence type="ECO:0000313" key="6">
    <source>
        <dbReference type="EMBL" id="ODQ99898.1"/>
    </source>
</evidence>
<dbReference type="AlphaFoldDB" id="A0A1E3SCM8"/>
<evidence type="ECO:0000313" key="7">
    <source>
        <dbReference type="Proteomes" id="UP000094224"/>
    </source>
</evidence>
<keyword evidence="1" id="KW-0805">Transcription regulation</keyword>
<accession>A0A1E3SCM8</accession>
<dbReference type="Proteomes" id="UP000094224">
    <property type="component" value="Unassembled WGS sequence"/>
</dbReference>
<dbReference type="InterPro" id="IPR050109">
    <property type="entry name" value="HTH-type_TetR-like_transc_reg"/>
</dbReference>
<evidence type="ECO:0000259" key="5">
    <source>
        <dbReference type="PROSITE" id="PS50977"/>
    </source>
</evidence>
<comment type="caution">
    <text evidence="4">Lacks conserved residue(s) required for the propagation of feature annotation.</text>
</comment>
<sequence>MPRSPEPARQKLLDAALELFAERGIAATSLREIRIAAGQNNTAAVQHHFGDKDGLLHALLERELPALVMRRKELLVCADDAWSIAAVFVLPFAEMATGSAHQRSAVRFFSQLFNDLSMTFDEIVGLIGDTLQADAYQLLQTHLPQLPSNILNERVAVATNSFLHAAALRASPKRRDHLVDDATFRRNLVDMFLGAVSLAI</sequence>
<reference evidence="7" key="1">
    <citation type="submission" date="2016-09" db="EMBL/GenBank/DDBJ databases">
        <authorList>
            <person name="Greninger A.L."/>
            <person name="Jerome K.R."/>
            <person name="Mcnair B."/>
            <person name="Wallis C."/>
            <person name="Fang F."/>
        </authorList>
    </citation>
    <scope>NUCLEOTIDE SEQUENCE [LARGE SCALE GENOMIC DNA]</scope>
    <source>
        <strain evidence="7">BC1_M4</strain>
    </source>
</reference>
<evidence type="ECO:0000256" key="4">
    <source>
        <dbReference type="PROSITE-ProRule" id="PRU00335"/>
    </source>
</evidence>
<dbReference type="InterPro" id="IPR009057">
    <property type="entry name" value="Homeodomain-like_sf"/>
</dbReference>
<evidence type="ECO:0000256" key="3">
    <source>
        <dbReference type="ARBA" id="ARBA00023163"/>
    </source>
</evidence>
<dbReference type="InterPro" id="IPR001647">
    <property type="entry name" value="HTH_TetR"/>
</dbReference>